<evidence type="ECO:0000256" key="13">
    <source>
        <dbReference type="ARBA" id="ARBA00023034"/>
    </source>
</evidence>
<keyword evidence="8 17" id="KW-0812">Transmembrane</keyword>
<reference evidence="18" key="1">
    <citation type="submission" date="2025-08" db="UniProtKB">
        <authorList>
            <consortium name="Ensembl"/>
        </authorList>
    </citation>
    <scope>IDENTIFICATION</scope>
</reference>
<keyword evidence="7" id="KW-0268">Exocytosis</keyword>
<evidence type="ECO:0000256" key="11">
    <source>
        <dbReference type="ARBA" id="ARBA00022989"/>
    </source>
</evidence>
<accession>A0A672KBH5</accession>
<evidence type="ECO:0000256" key="14">
    <source>
        <dbReference type="ARBA" id="ARBA00023136"/>
    </source>
</evidence>
<dbReference type="OMA" id="SINSQRC"/>
<keyword evidence="6" id="KW-1003">Cell membrane</keyword>
<organism evidence="18 19">
    <name type="scientific">Sinocyclocheilus grahami</name>
    <name type="common">Dianchi golden-line fish</name>
    <name type="synonym">Barbus grahami</name>
    <dbReference type="NCBI Taxonomy" id="75366"/>
    <lineage>
        <taxon>Eukaryota</taxon>
        <taxon>Metazoa</taxon>
        <taxon>Chordata</taxon>
        <taxon>Craniata</taxon>
        <taxon>Vertebrata</taxon>
        <taxon>Euteleostomi</taxon>
        <taxon>Actinopterygii</taxon>
        <taxon>Neopterygii</taxon>
        <taxon>Teleostei</taxon>
        <taxon>Ostariophysi</taxon>
        <taxon>Cypriniformes</taxon>
        <taxon>Cyprinidae</taxon>
        <taxon>Cyprininae</taxon>
        <taxon>Sinocyclocheilus</taxon>
    </lineage>
</organism>
<evidence type="ECO:0000256" key="12">
    <source>
        <dbReference type="ARBA" id="ARBA00023018"/>
    </source>
</evidence>
<evidence type="ECO:0000256" key="9">
    <source>
        <dbReference type="ARBA" id="ARBA00022753"/>
    </source>
</evidence>
<dbReference type="GO" id="GO:0032588">
    <property type="term" value="C:trans-Golgi network membrane"/>
    <property type="evidence" value="ECO:0007669"/>
    <property type="project" value="TreeGrafter"/>
</dbReference>
<feature type="transmembrane region" description="Helical" evidence="17">
    <location>
        <begin position="31"/>
        <end position="59"/>
    </location>
</feature>
<gene>
    <name evidence="18" type="primary">LOC107577901</name>
</gene>
<keyword evidence="11 17" id="KW-1133">Transmembrane helix</keyword>
<evidence type="ECO:0000256" key="4">
    <source>
        <dbReference type="ARBA" id="ARBA00004651"/>
    </source>
</evidence>
<evidence type="ECO:0000256" key="10">
    <source>
        <dbReference type="ARBA" id="ARBA00022927"/>
    </source>
</evidence>
<evidence type="ECO:0000313" key="19">
    <source>
        <dbReference type="Proteomes" id="UP000472262"/>
    </source>
</evidence>
<evidence type="ECO:0000256" key="17">
    <source>
        <dbReference type="RuleBase" id="RU363122"/>
    </source>
</evidence>
<dbReference type="GO" id="GO:0030672">
    <property type="term" value="C:synaptic vesicle membrane"/>
    <property type="evidence" value="ECO:0007669"/>
    <property type="project" value="UniProtKB-SubCell"/>
</dbReference>
<protein>
    <recommendedName>
        <fullName evidence="17">Secretory carrier-associated membrane protein</fullName>
        <shortName evidence="17">Secretory carrier membrane protein</shortName>
    </recommendedName>
</protein>
<keyword evidence="10" id="KW-0653">Protein transport</keyword>
<sequence>IIIILTHLQCLQVRTSLLVCQIVKLLLLYSFYFMAFFFVFMAQLFIAIIQAIGIPGWGCNIPYSSINSQRCVGWLGTISFFGTSIFASIIMLIPTLMFTAVAAISFIVLTKVHNFYRGSGGSMSKAQEEWVSGAWKNPQVQQAALGAAAGAVQGPQTPQYSTQNYDNTM</sequence>
<keyword evidence="12" id="KW-0770">Synapse</keyword>
<dbReference type="PANTHER" id="PTHR10687:SF5">
    <property type="entry name" value="SECRETORY CARRIER-ASSOCIATED MEMBRANE PROTEIN 5"/>
    <property type="match status" value="1"/>
</dbReference>
<comment type="subcellular location">
    <subcellularLocation>
        <location evidence="4">Cell membrane</location>
        <topology evidence="4">Multi-pass membrane protein</topology>
    </subcellularLocation>
    <subcellularLocation>
        <location evidence="3">Cytoplasmic vesicle</location>
        <location evidence="3">Secretory vesicle</location>
        <location evidence="3">Synaptic vesicle membrane</location>
        <topology evidence="3">Multi-pass membrane protein</topology>
    </subcellularLocation>
    <subcellularLocation>
        <location evidence="1">Golgi apparatus</location>
        <location evidence="1">trans-Golgi network membrane</location>
        <topology evidence="1">Multi-pass membrane protein</topology>
    </subcellularLocation>
    <subcellularLocation>
        <location evidence="17">Membrane</location>
        <topology evidence="17">Multi-pass membrane protein</topology>
    </subcellularLocation>
    <subcellularLocation>
        <location evidence="2">Recycling endosome membrane</location>
        <topology evidence="2">Multi-pass membrane protein</topology>
    </subcellularLocation>
</comment>
<evidence type="ECO:0000256" key="2">
    <source>
        <dbReference type="ARBA" id="ARBA00004195"/>
    </source>
</evidence>
<dbReference type="GO" id="GO:0015031">
    <property type="term" value="P:protein transport"/>
    <property type="evidence" value="ECO:0007669"/>
    <property type="project" value="UniProtKB-KW"/>
</dbReference>
<keyword evidence="14 17" id="KW-0472">Membrane</keyword>
<keyword evidence="19" id="KW-1185">Reference proteome</keyword>
<dbReference type="GO" id="GO:0055038">
    <property type="term" value="C:recycling endosome membrane"/>
    <property type="evidence" value="ECO:0007669"/>
    <property type="project" value="UniProtKB-SubCell"/>
</dbReference>
<dbReference type="PANTHER" id="PTHR10687">
    <property type="entry name" value="SECRETORY CARRIER-ASSOCIATED MEMBRANE PROTEIN SCAMP"/>
    <property type="match status" value="1"/>
</dbReference>
<evidence type="ECO:0000256" key="1">
    <source>
        <dbReference type="ARBA" id="ARBA00004166"/>
    </source>
</evidence>
<keyword evidence="13" id="KW-0333">Golgi apparatus</keyword>
<comment type="caution">
    <text evidence="17">Lacks conserved residue(s) required for the propagation of feature annotation.</text>
</comment>
<dbReference type="Proteomes" id="UP000472262">
    <property type="component" value="Unassembled WGS sequence"/>
</dbReference>
<evidence type="ECO:0000256" key="8">
    <source>
        <dbReference type="ARBA" id="ARBA00022692"/>
    </source>
</evidence>
<evidence type="ECO:0000256" key="3">
    <source>
        <dbReference type="ARBA" id="ARBA00004644"/>
    </source>
</evidence>
<reference evidence="18" key="2">
    <citation type="submission" date="2025-09" db="UniProtKB">
        <authorList>
            <consortium name="Ensembl"/>
        </authorList>
    </citation>
    <scope>IDENTIFICATION</scope>
</reference>
<comment type="similarity">
    <text evidence="16">Belongs to the SCAMP family. SCAMP5 subfamily.</text>
</comment>
<evidence type="ECO:0000256" key="7">
    <source>
        <dbReference type="ARBA" id="ARBA00022483"/>
    </source>
</evidence>
<evidence type="ECO:0000313" key="18">
    <source>
        <dbReference type="Ensembl" id="ENSSGRP00000008965.1"/>
    </source>
</evidence>
<keyword evidence="9" id="KW-0967">Endosome</keyword>
<evidence type="ECO:0000256" key="15">
    <source>
        <dbReference type="ARBA" id="ARBA00023329"/>
    </source>
</evidence>
<dbReference type="InterPro" id="IPR007273">
    <property type="entry name" value="SCAMP"/>
</dbReference>
<evidence type="ECO:0000256" key="16">
    <source>
        <dbReference type="ARBA" id="ARBA00038169"/>
    </source>
</evidence>
<dbReference type="GO" id="GO:0005886">
    <property type="term" value="C:plasma membrane"/>
    <property type="evidence" value="ECO:0007669"/>
    <property type="project" value="UniProtKB-SubCell"/>
</dbReference>
<dbReference type="AlphaFoldDB" id="A0A672KBH5"/>
<feature type="transmembrane region" description="Helical" evidence="17">
    <location>
        <begin position="96"/>
        <end position="116"/>
    </location>
</feature>
<dbReference type="Pfam" id="PF04144">
    <property type="entry name" value="SCAMP"/>
    <property type="match status" value="1"/>
</dbReference>
<proteinExistence type="inferred from homology"/>
<evidence type="ECO:0000256" key="6">
    <source>
        <dbReference type="ARBA" id="ARBA00022475"/>
    </source>
</evidence>
<keyword evidence="5 17" id="KW-0813">Transport</keyword>
<dbReference type="GO" id="GO:0006887">
    <property type="term" value="P:exocytosis"/>
    <property type="evidence" value="ECO:0007669"/>
    <property type="project" value="UniProtKB-KW"/>
</dbReference>
<dbReference type="Ensembl" id="ENSSGRT00000009772.1">
    <property type="protein sequence ID" value="ENSSGRP00000008965.1"/>
    <property type="gene ID" value="ENSSGRG00000006064.1"/>
</dbReference>
<dbReference type="InParanoid" id="A0A672KBH5"/>
<name>A0A672KBH5_SINGR</name>
<evidence type="ECO:0000256" key="5">
    <source>
        <dbReference type="ARBA" id="ARBA00022448"/>
    </source>
</evidence>
<keyword evidence="15" id="KW-0968">Cytoplasmic vesicle</keyword>